<name>A0A177MAT0_METMH</name>
<proteinExistence type="predicted"/>
<feature type="chain" id="PRO_5008067832" evidence="1">
    <location>
        <begin position="26"/>
        <end position="131"/>
    </location>
</feature>
<dbReference type="OrthoDB" id="5571063at2"/>
<protein>
    <submittedName>
        <fullName evidence="2">Uncharacterized protein</fullName>
    </submittedName>
</protein>
<sequence length="131" mass="14742">MVAYLRQFLVMFLLLLQVAAPLVHAHVGRDAMQGGLHLHEFEALHIDHDDDPAFMAVDHDLQIQNSIVNLGAAIKQQQWLDRLTPVFYLMVSLVPDLAIMRQIDTVNFSPHIPLFAPDPLLSHNPSRAPPL</sequence>
<reference evidence="3" key="1">
    <citation type="submission" date="2016-03" db="EMBL/GenBank/DDBJ databases">
        <authorList>
            <person name="Heylen K."/>
            <person name="De Vos P."/>
            <person name="Vekeman B."/>
        </authorList>
    </citation>
    <scope>NUCLEOTIDE SEQUENCE [LARGE SCALE GENOMIC DNA]</scope>
    <source>
        <strain evidence="3">R-45363</strain>
    </source>
</reference>
<dbReference type="AlphaFoldDB" id="A0A177MAT0"/>
<evidence type="ECO:0000256" key="1">
    <source>
        <dbReference type="SAM" id="SignalP"/>
    </source>
</evidence>
<dbReference type="EMBL" id="LUUG01000082">
    <property type="protein sequence ID" value="OAI02826.1"/>
    <property type="molecule type" value="Genomic_DNA"/>
</dbReference>
<organism evidence="2 3">
    <name type="scientific">Methylomonas methanica</name>
    <dbReference type="NCBI Taxonomy" id="421"/>
    <lineage>
        <taxon>Bacteria</taxon>
        <taxon>Pseudomonadati</taxon>
        <taxon>Pseudomonadota</taxon>
        <taxon>Gammaproteobacteria</taxon>
        <taxon>Methylococcales</taxon>
        <taxon>Methylococcaceae</taxon>
        <taxon>Methylomonas</taxon>
    </lineage>
</organism>
<feature type="signal peptide" evidence="1">
    <location>
        <begin position="1"/>
        <end position="25"/>
    </location>
</feature>
<gene>
    <name evidence="2" type="ORF">A1332_02720</name>
</gene>
<dbReference type="Proteomes" id="UP000078090">
    <property type="component" value="Unassembled WGS sequence"/>
</dbReference>
<dbReference type="RefSeq" id="WP_064009222.1">
    <property type="nucleotide sequence ID" value="NZ_LUUG01000082.1"/>
</dbReference>
<evidence type="ECO:0000313" key="3">
    <source>
        <dbReference type="Proteomes" id="UP000078090"/>
    </source>
</evidence>
<keyword evidence="1" id="KW-0732">Signal</keyword>
<evidence type="ECO:0000313" key="2">
    <source>
        <dbReference type="EMBL" id="OAI02826.1"/>
    </source>
</evidence>
<accession>A0A177MAT0</accession>
<comment type="caution">
    <text evidence="2">The sequence shown here is derived from an EMBL/GenBank/DDBJ whole genome shotgun (WGS) entry which is preliminary data.</text>
</comment>